<feature type="compositionally biased region" description="Basic and acidic residues" evidence="1">
    <location>
        <begin position="1"/>
        <end position="17"/>
    </location>
</feature>
<dbReference type="Proteomes" id="UP000317422">
    <property type="component" value="Unassembled WGS sequence"/>
</dbReference>
<protein>
    <submittedName>
        <fullName evidence="2">Uncharacterized protein</fullName>
    </submittedName>
</protein>
<comment type="caution">
    <text evidence="2">The sequence shown here is derived from an EMBL/GenBank/DDBJ whole genome shotgun (WGS) entry which is preliminary data.</text>
</comment>
<accession>A0A543NMK9</accession>
<evidence type="ECO:0000313" key="2">
    <source>
        <dbReference type="EMBL" id="TQN33072.1"/>
    </source>
</evidence>
<feature type="compositionally biased region" description="Basic and acidic residues" evidence="1">
    <location>
        <begin position="41"/>
        <end position="55"/>
    </location>
</feature>
<feature type="region of interest" description="Disordered" evidence="1">
    <location>
        <begin position="1"/>
        <end position="55"/>
    </location>
</feature>
<evidence type="ECO:0000256" key="1">
    <source>
        <dbReference type="SAM" id="MobiDB-lite"/>
    </source>
</evidence>
<proteinExistence type="predicted"/>
<organism evidence="2 3">
    <name type="scientific">Haloactinospora alba</name>
    <dbReference type="NCBI Taxonomy" id="405555"/>
    <lineage>
        <taxon>Bacteria</taxon>
        <taxon>Bacillati</taxon>
        <taxon>Actinomycetota</taxon>
        <taxon>Actinomycetes</taxon>
        <taxon>Streptosporangiales</taxon>
        <taxon>Nocardiopsidaceae</taxon>
        <taxon>Haloactinospora</taxon>
    </lineage>
</organism>
<evidence type="ECO:0000313" key="3">
    <source>
        <dbReference type="Proteomes" id="UP000317422"/>
    </source>
</evidence>
<name>A0A543NMK9_9ACTN</name>
<dbReference type="AlphaFoldDB" id="A0A543NMK9"/>
<sequence length="55" mass="6049">MSRERERGNGVVHRPEEPLSGGAPDPGEWHHPLHPPITGSDRYDGTERHGAEDGL</sequence>
<keyword evidence="3" id="KW-1185">Reference proteome</keyword>
<reference evidence="2 3" key="1">
    <citation type="submission" date="2019-06" db="EMBL/GenBank/DDBJ databases">
        <title>Sequencing the genomes of 1000 actinobacteria strains.</title>
        <authorList>
            <person name="Klenk H.-P."/>
        </authorList>
    </citation>
    <scope>NUCLEOTIDE SEQUENCE [LARGE SCALE GENOMIC DNA]</scope>
    <source>
        <strain evidence="2 3">DSM 45015</strain>
    </source>
</reference>
<dbReference type="RefSeq" id="WP_170181593.1">
    <property type="nucleotide sequence ID" value="NZ_VFQC01000001.1"/>
</dbReference>
<dbReference type="EMBL" id="VFQC01000001">
    <property type="protein sequence ID" value="TQN33072.1"/>
    <property type="molecule type" value="Genomic_DNA"/>
</dbReference>
<gene>
    <name evidence="2" type="ORF">FHX37_3070</name>
</gene>